<evidence type="ECO:0000313" key="1">
    <source>
        <dbReference type="EMBL" id="KAI3815646.1"/>
    </source>
</evidence>
<dbReference type="EMBL" id="CM042022">
    <property type="protein sequence ID" value="KAI3815646.1"/>
    <property type="molecule type" value="Genomic_DNA"/>
</dbReference>
<evidence type="ECO:0000313" key="2">
    <source>
        <dbReference type="Proteomes" id="UP001056120"/>
    </source>
</evidence>
<gene>
    <name evidence="1" type="ORF">L1987_15323</name>
</gene>
<dbReference type="Proteomes" id="UP001056120">
    <property type="component" value="Linkage Group LG05"/>
</dbReference>
<organism evidence="1 2">
    <name type="scientific">Smallanthus sonchifolius</name>
    <dbReference type="NCBI Taxonomy" id="185202"/>
    <lineage>
        <taxon>Eukaryota</taxon>
        <taxon>Viridiplantae</taxon>
        <taxon>Streptophyta</taxon>
        <taxon>Embryophyta</taxon>
        <taxon>Tracheophyta</taxon>
        <taxon>Spermatophyta</taxon>
        <taxon>Magnoliopsida</taxon>
        <taxon>eudicotyledons</taxon>
        <taxon>Gunneridae</taxon>
        <taxon>Pentapetalae</taxon>
        <taxon>asterids</taxon>
        <taxon>campanulids</taxon>
        <taxon>Asterales</taxon>
        <taxon>Asteraceae</taxon>
        <taxon>Asteroideae</taxon>
        <taxon>Heliantheae alliance</taxon>
        <taxon>Millerieae</taxon>
        <taxon>Smallanthus</taxon>
    </lineage>
</organism>
<reference evidence="2" key="1">
    <citation type="journal article" date="2022" name="Mol. Ecol. Resour.">
        <title>The genomes of chicory, endive, great burdock and yacon provide insights into Asteraceae palaeo-polyploidization history and plant inulin production.</title>
        <authorList>
            <person name="Fan W."/>
            <person name="Wang S."/>
            <person name="Wang H."/>
            <person name="Wang A."/>
            <person name="Jiang F."/>
            <person name="Liu H."/>
            <person name="Zhao H."/>
            <person name="Xu D."/>
            <person name="Zhang Y."/>
        </authorList>
    </citation>
    <scope>NUCLEOTIDE SEQUENCE [LARGE SCALE GENOMIC DNA]</scope>
    <source>
        <strain evidence="2">cv. Yunnan</strain>
    </source>
</reference>
<accession>A0ACB9J6A0</accession>
<comment type="caution">
    <text evidence="1">The sequence shown here is derived from an EMBL/GenBank/DDBJ whole genome shotgun (WGS) entry which is preliminary data.</text>
</comment>
<protein>
    <submittedName>
        <fullName evidence="1">Uncharacterized protein</fullName>
    </submittedName>
</protein>
<keyword evidence="2" id="KW-1185">Reference proteome</keyword>
<sequence length="121" mass="13213">MRSDLHLHQLGKSGRVKSLCEDVCGLFVGFDFNDLNMFLFNTVTNKMMFNFNVFCFGMLNEFFGDMGNGSVVTQNGCLMECDPIVKHLMVYPSDLGTTEGCGNVFGFGGGLGNGALFLTLP</sequence>
<proteinExistence type="predicted"/>
<name>A0ACB9J6A0_9ASTR</name>
<reference evidence="1 2" key="2">
    <citation type="journal article" date="2022" name="Mol. Ecol. Resour.">
        <title>The genomes of chicory, endive, great burdock and yacon provide insights into Asteraceae paleo-polyploidization history and plant inulin production.</title>
        <authorList>
            <person name="Fan W."/>
            <person name="Wang S."/>
            <person name="Wang H."/>
            <person name="Wang A."/>
            <person name="Jiang F."/>
            <person name="Liu H."/>
            <person name="Zhao H."/>
            <person name="Xu D."/>
            <person name="Zhang Y."/>
        </authorList>
    </citation>
    <scope>NUCLEOTIDE SEQUENCE [LARGE SCALE GENOMIC DNA]</scope>
    <source>
        <strain evidence="2">cv. Yunnan</strain>
        <tissue evidence="1">Leaves</tissue>
    </source>
</reference>